<evidence type="ECO:0000313" key="8">
    <source>
        <dbReference type="EMBL" id="ONM33812.1"/>
    </source>
</evidence>
<dbReference type="STRING" id="4577.A0A1D6MYN7"/>
<proteinExistence type="predicted"/>
<evidence type="ECO:0000256" key="4">
    <source>
        <dbReference type="ARBA" id="ARBA00022970"/>
    </source>
</evidence>
<keyword evidence="2" id="KW-0813">Transport</keyword>
<dbReference type="ExpressionAtlas" id="A0A1D6MYN7">
    <property type="expression patterns" value="baseline"/>
</dbReference>
<dbReference type="OMA" id="RAPADNI"/>
<dbReference type="GO" id="GO:0006865">
    <property type="term" value="P:amino acid transport"/>
    <property type="evidence" value="ECO:0007669"/>
    <property type="project" value="UniProtKB-KW"/>
</dbReference>
<evidence type="ECO:0000256" key="3">
    <source>
        <dbReference type="ARBA" id="ARBA00022692"/>
    </source>
</evidence>
<evidence type="ECO:0000256" key="6">
    <source>
        <dbReference type="ARBA" id="ARBA00023136"/>
    </source>
</evidence>
<protein>
    <submittedName>
        <fullName evidence="8">Amino acid permease 2</fullName>
    </submittedName>
</protein>
<dbReference type="eggNOG" id="KOG1303">
    <property type="taxonomic scope" value="Eukaryota"/>
</dbReference>
<dbReference type="InterPro" id="IPR013057">
    <property type="entry name" value="AA_transpt_TM"/>
</dbReference>
<evidence type="ECO:0000259" key="7">
    <source>
        <dbReference type="Pfam" id="PF01490"/>
    </source>
</evidence>
<dbReference type="GO" id="GO:0016020">
    <property type="term" value="C:membrane"/>
    <property type="evidence" value="ECO:0007669"/>
    <property type="project" value="UniProtKB-SubCell"/>
</dbReference>
<dbReference type="EMBL" id="CM007649">
    <property type="protein sequence ID" value="ONM33812.1"/>
    <property type="molecule type" value="Genomic_DNA"/>
</dbReference>
<evidence type="ECO:0000256" key="2">
    <source>
        <dbReference type="ARBA" id="ARBA00022448"/>
    </source>
</evidence>
<keyword evidence="5" id="KW-1133">Transmembrane helix</keyword>
<evidence type="ECO:0000256" key="1">
    <source>
        <dbReference type="ARBA" id="ARBA00004370"/>
    </source>
</evidence>
<sequence length="131" mass="13962">MEVSVEAGNADTADEWLDEDDRPRCMGTFQMTSAHIVTAVIDSRVLSLAWAIAPLGRVVGPATILLFALITYDTATLLAECYLTGDPGTGKRNYTYMDAVRANLGGTKVAFCDAIQYDKTNLVGVAIGPTA</sequence>
<dbReference type="PANTHER" id="PTHR48017">
    <property type="entry name" value="OS05G0424000 PROTEIN-RELATED"/>
    <property type="match status" value="1"/>
</dbReference>
<accession>A0A1D6MYN7</accession>
<name>A0A1D6MYN7_MAIZE</name>
<dbReference type="Pfam" id="PF01490">
    <property type="entry name" value="Aa_trans"/>
    <property type="match status" value="1"/>
</dbReference>
<dbReference type="PaxDb" id="4577-GRMZM2G136288_P01"/>
<feature type="domain" description="Amino acid transporter transmembrane" evidence="7">
    <location>
        <begin position="28"/>
        <end position="128"/>
    </location>
</feature>
<keyword evidence="3" id="KW-0812">Transmembrane</keyword>
<keyword evidence="4" id="KW-0029">Amino-acid transport</keyword>
<dbReference type="AlphaFoldDB" id="A0A1D6MYN7"/>
<evidence type="ECO:0000256" key="5">
    <source>
        <dbReference type="ARBA" id="ARBA00022989"/>
    </source>
</evidence>
<organism evidence="8">
    <name type="scientific">Zea mays</name>
    <name type="common">Maize</name>
    <dbReference type="NCBI Taxonomy" id="4577"/>
    <lineage>
        <taxon>Eukaryota</taxon>
        <taxon>Viridiplantae</taxon>
        <taxon>Streptophyta</taxon>
        <taxon>Embryophyta</taxon>
        <taxon>Tracheophyta</taxon>
        <taxon>Spermatophyta</taxon>
        <taxon>Magnoliopsida</taxon>
        <taxon>Liliopsida</taxon>
        <taxon>Poales</taxon>
        <taxon>Poaceae</taxon>
        <taxon>PACMAD clade</taxon>
        <taxon>Panicoideae</taxon>
        <taxon>Andropogonodae</taxon>
        <taxon>Andropogoneae</taxon>
        <taxon>Tripsacinae</taxon>
        <taxon>Zea</taxon>
    </lineage>
</organism>
<dbReference type="InParanoid" id="A0A1D6MYN7"/>
<keyword evidence="6" id="KW-0472">Membrane</keyword>
<comment type="subcellular location">
    <subcellularLocation>
        <location evidence="1">Membrane</location>
    </subcellularLocation>
</comment>
<gene>
    <name evidence="8" type="ORF">ZEAMMB73_Zm00001d041843</name>
</gene>
<reference evidence="8" key="1">
    <citation type="submission" date="2015-12" db="EMBL/GenBank/DDBJ databases">
        <title>Update maize B73 reference genome by single molecule sequencing technologies.</title>
        <authorList>
            <consortium name="Maize Genome Sequencing Project"/>
            <person name="Ware D."/>
        </authorList>
    </citation>
    <scope>NUCLEOTIDE SEQUENCE [LARGE SCALE GENOMIC DNA]</scope>
    <source>
        <tissue evidence="8">Seedling</tissue>
    </source>
</reference>